<feature type="region of interest" description="Disordered" evidence="2">
    <location>
        <begin position="601"/>
        <end position="664"/>
    </location>
</feature>
<sequence length="722" mass="81442">MASPYYSNSNRYHYSHDHRQSYRDSGSTSPVDDFLAFVVQSYHSLRRFWNERGRRMTFAAMVSAARRLRQNLAYRRLFSFPHLLVAIWVVVLLWGERWVFHSKVESCHWNNWESWPAGAEPYHVVLVADPQLIDPHSYPGRPWPLNPLTYLITDNYLRRSYNQLQWQLDPDTIFFLGDLFDGGREWKTAHGDFRDPEWGPHPKGEQKYLKKWNRKYGENFWLKEYARFGDIFFNPWVAAGSAPEAAHKRRKLIASLPGNHDLGFGSEVKLSVRNRFETYFGEGNRVDVVGNHTFVSVDTVSLSAGSSPDAASYDLKPIFKPTEHFLNDVKRTKQKAVEKELRFLRGEVPEVPFSHKIEDLEKADFQHQPILGEDAPELPTILLTHVPLYRPDGTPCGPLREHSPPTKPPKGQTEAVFPDPRNAISVSGGYQYQNVLNEKDSVTLIKKIGNVVHAFSGDDHDYCELKHAENQGGVPEITVKSISMAMGVSTPGFLMVSLYNPIDANGKPLAAGKPTMQTHLCLLPKQSSTYFRYTAFGLVCVVILAVRAFLVPVLKLSRFALEPETATGSRSSNILPVFKAKVEDYDEYALPTAGFSASHLLQGGKRDATRDRSGSLSSGLATNARNPSSPKSSKKSHHHGHGKGSGGGGGGGNKWGWSGQSTRGPRIEIRSEHEDLYDGGKWKAASRRPQSPLNVVVTEFWTTLFRVVWMAFLFYGWLQWKG</sequence>
<feature type="compositionally biased region" description="Polar residues" evidence="2">
    <location>
        <begin position="614"/>
        <end position="625"/>
    </location>
</feature>
<organism evidence="4 5">
    <name type="scientific">Podospora didyma</name>
    <dbReference type="NCBI Taxonomy" id="330526"/>
    <lineage>
        <taxon>Eukaryota</taxon>
        <taxon>Fungi</taxon>
        <taxon>Dikarya</taxon>
        <taxon>Ascomycota</taxon>
        <taxon>Pezizomycotina</taxon>
        <taxon>Sordariomycetes</taxon>
        <taxon>Sordariomycetidae</taxon>
        <taxon>Sordariales</taxon>
        <taxon>Podosporaceae</taxon>
        <taxon>Podospora</taxon>
    </lineage>
</organism>
<keyword evidence="3" id="KW-0812">Transmembrane</keyword>
<dbReference type="InterPro" id="IPR029052">
    <property type="entry name" value="Metallo-depent_PP-like"/>
</dbReference>
<dbReference type="GO" id="GO:0005783">
    <property type="term" value="C:endoplasmic reticulum"/>
    <property type="evidence" value="ECO:0007669"/>
    <property type="project" value="TreeGrafter"/>
</dbReference>
<reference evidence="4" key="2">
    <citation type="submission" date="2023-06" db="EMBL/GenBank/DDBJ databases">
        <authorList>
            <consortium name="Lawrence Berkeley National Laboratory"/>
            <person name="Haridas S."/>
            <person name="Hensen N."/>
            <person name="Bonometti L."/>
            <person name="Westerberg I."/>
            <person name="Brannstrom I.O."/>
            <person name="Guillou S."/>
            <person name="Cros-Aarteil S."/>
            <person name="Calhoun S."/>
            <person name="Kuo A."/>
            <person name="Mondo S."/>
            <person name="Pangilinan J."/>
            <person name="Riley R."/>
            <person name="LaButti K."/>
            <person name="Andreopoulos B."/>
            <person name="Lipzen A."/>
            <person name="Chen C."/>
            <person name="Yanf M."/>
            <person name="Daum C."/>
            <person name="Ng V."/>
            <person name="Clum A."/>
            <person name="Steindorff A."/>
            <person name="Ohm R."/>
            <person name="Martin F."/>
            <person name="Silar P."/>
            <person name="Natvig D."/>
            <person name="Lalanne C."/>
            <person name="Gautier V."/>
            <person name="Ament-velasquez S.L."/>
            <person name="Kruys A."/>
            <person name="Hutchinson M.I."/>
            <person name="Powell A.J."/>
            <person name="Barry K."/>
            <person name="Miller A.N."/>
            <person name="Grigoriev I.V."/>
            <person name="Debuchy R."/>
            <person name="Gladieux P."/>
            <person name="Thoren M.H."/>
            <person name="Johannesson H."/>
        </authorList>
    </citation>
    <scope>NUCLEOTIDE SEQUENCE</scope>
    <source>
        <strain evidence="4">CBS 232.78</strain>
    </source>
</reference>
<name>A0AAE0P6G3_9PEZI</name>
<feature type="transmembrane region" description="Helical" evidence="3">
    <location>
        <begin position="530"/>
        <end position="550"/>
    </location>
</feature>
<reference evidence="4" key="1">
    <citation type="journal article" date="2023" name="Mol. Phylogenet. Evol.">
        <title>Genome-scale phylogeny and comparative genomics of the fungal order Sordariales.</title>
        <authorList>
            <person name="Hensen N."/>
            <person name="Bonometti L."/>
            <person name="Westerberg I."/>
            <person name="Brannstrom I.O."/>
            <person name="Guillou S."/>
            <person name="Cros-Aarteil S."/>
            <person name="Calhoun S."/>
            <person name="Haridas S."/>
            <person name="Kuo A."/>
            <person name="Mondo S."/>
            <person name="Pangilinan J."/>
            <person name="Riley R."/>
            <person name="LaButti K."/>
            <person name="Andreopoulos B."/>
            <person name="Lipzen A."/>
            <person name="Chen C."/>
            <person name="Yan M."/>
            <person name="Daum C."/>
            <person name="Ng V."/>
            <person name="Clum A."/>
            <person name="Steindorff A."/>
            <person name="Ohm R.A."/>
            <person name="Martin F."/>
            <person name="Silar P."/>
            <person name="Natvig D.O."/>
            <person name="Lalanne C."/>
            <person name="Gautier V."/>
            <person name="Ament-Velasquez S.L."/>
            <person name="Kruys A."/>
            <person name="Hutchinson M.I."/>
            <person name="Powell A.J."/>
            <person name="Barry K."/>
            <person name="Miller A.N."/>
            <person name="Grigoriev I.V."/>
            <person name="Debuchy R."/>
            <person name="Gladieux P."/>
            <person name="Hiltunen Thoren M."/>
            <person name="Johannesson H."/>
        </authorList>
    </citation>
    <scope>NUCLEOTIDE SEQUENCE</scope>
    <source>
        <strain evidence="4">CBS 232.78</strain>
    </source>
</reference>
<feature type="compositionally biased region" description="Basic and acidic residues" evidence="2">
    <location>
        <begin position="604"/>
        <end position="613"/>
    </location>
</feature>
<dbReference type="EMBL" id="JAULSW010000001">
    <property type="protein sequence ID" value="KAK3393840.1"/>
    <property type="molecule type" value="Genomic_DNA"/>
</dbReference>
<dbReference type="Proteomes" id="UP001285441">
    <property type="component" value="Unassembled WGS sequence"/>
</dbReference>
<evidence type="ECO:0000256" key="3">
    <source>
        <dbReference type="SAM" id="Phobius"/>
    </source>
</evidence>
<evidence type="ECO:0000313" key="4">
    <source>
        <dbReference type="EMBL" id="KAK3393840.1"/>
    </source>
</evidence>
<dbReference type="GO" id="GO:0016020">
    <property type="term" value="C:membrane"/>
    <property type="evidence" value="ECO:0007669"/>
    <property type="project" value="GOC"/>
</dbReference>
<evidence type="ECO:0000256" key="1">
    <source>
        <dbReference type="ARBA" id="ARBA00023136"/>
    </source>
</evidence>
<comment type="caution">
    <text evidence="4">The sequence shown here is derived from an EMBL/GenBank/DDBJ whole genome shotgun (WGS) entry which is preliminary data.</text>
</comment>
<evidence type="ECO:0000256" key="2">
    <source>
        <dbReference type="SAM" id="MobiDB-lite"/>
    </source>
</evidence>
<dbReference type="PANTHER" id="PTHR13315">
    <property type="entry name" value="METALLO PHOSPHOESTERASE RELATED"/>
    <property type="match status" value="1"/>
</dbReference>
<gene>
    <name evidence="4" type="ORF">B0H63DRAFT_407148</name>
</gene>
<dbReference type="AlphaFoldDB" id="A0AAE0P6G3"/>
<dbReference type="GO" id="GO:0006506">
    <property type="term" value="P:GPI anchor biosynthetic process"/>
    <property type="evidence" value="ECO:0007669"/>
    <property type="project" value="InterPro"/>
</dbReference>
<feature type="transmembrane region" description="Helical" evidence="3">
    <location>
        <begin position="693"/>
        <end position="718"/>
    </location>
</feature>
<evidence type="ECO:0000313" key="5">
    <source>
        <dbReference type="Proteomes" id="UP001285441"/>
    </source>
</evidence>
<feature type="transmembrane region" description="Helical" evidence="3">
    <location>
        <begin position="77"/>
        <end position="95"/>
    </location>
</feature>
<keyword evidence="1 3" id="KW-0472">Membrane</keyword>
<proteinExistence type="predicted"/>
<keyword evidence="3" id="KW-1133">Transmembrane helix</keyword>
<feature type="compositionally biased region" description="Basic residues" evidence="2">
    <location>
        <begin position="632"/>
        <end position="642"/>
    </location>
</feature>
<protein>
    <submittedName>
        <fullName evidence="4">Calcineurin-like phosphoesterase-domain-containing protein</fullName>
    </submittedName>
</protein>
<accession>A0AAE0P6G3</accession>
<feature type="compositionally biased region" description="Gly residues" evidence="2">
    <location>
        <begin position="643"/>
        <end position="654"/>
    </location>
</feature>
<dbReference type="InterPro" id="IPR033308">
    <property type="entry name" value="PGAP5/Cdc1/Ted1"/>
</dbReference>
<dbReference type="SUPFAM" id="SSF56300">
    <property type="entry name" value="Metallo-dependent phosphatases"/>
    <property type="match status" value="1"/>
</dbReference>
<feature type="region of interest" description="Disordered" evidence="2">
    <location>
        <begin position="394"/>
        <end position="414"/>
    </location>
</feature>
<dbReference type="PANTHER" id="PTHR13315:SF4">
    <property type="entry name" value="METALLOPHOSPHOESTERASE, ISOFORM E"/>
    <property type="match status" value="1"/>
</dbReference>
<keyword evidence="5" id="KW-1185">Reference proteome</keyword>